<reference evidence="1 2" key="1">
    <citation type="submission" date="2023-03" db="EMBL/GenBank/DDBJ databases">
        <title>Isolation and description of six Streptomyces strains from soil environments, able to metabolize different microbial glucans.</title>
        <authorList>
            <person name="Widen T."/>
            <person name="Larsbrink J."/>
        </authorList>
    </citation>
    <scope>NUCLEOTIDE SEQUENCE [LARGE SCALE GENOMIC DNA]</scope>
    <source>
        <strain evidence="1 2">Alt2</strain>
    </source>
</reference>
<organism evidence="1 2">
    <name type="scientific">Streptomyces poriferorum</name>
    <dbReference type="NCBI Taxonomy" id="2798799"/>
    <lineage>
        <taxon>Bacteria</taxon>
        <taxon>Bacillati</taxon>
        <taxon>Actinomycetota</taxon>
        <taxon>Actinomycetes</taxon>
        <taxon>Kitasatosporales</taxon>
        <taxon>Streptomycetaceae</taxon>
        <taxon>Streptomyces</taxon>
    </lineage>
</organism>
<keyword evidence="2" id="KW-1185">Reference proteome</keyword>
<evidence type="ECO:0000313" key="1">
    <source>
        <dbReference type="EMBL" id="WLQ60444.1"/>
    </source>
</evidence>
<dbReference type="RefSeq" id="WP_306069274.1">
    <property type="nucleotide sequence ID" value="NZ_CP120988.1"/>
</dbReference>
<dbReference type="Proteomes" id="UP001235744">
    <property type="component" value="Chromosome"/>
</dbReference>
<name>A0ABY9J0K9_9ACTN</name>
<gene>
    <name evidence="1" type="ORF">P8A19_35695</name>
</gene>
<protein>
    <submittedName>
        <fullName evidence="1">Uncharacterized protein</fullName>
    </submittedName>
</protein>
<accession>A0ABY9J0K9</accession>
<sequence length="160" mass="17713">MGQSTNAILAYGYNLGGEEGWELEGVGEYGEMPTLDWYSPNNEDGDDFQTAAETKLLAEIAGFTEQWHSKNEGYFDRERAAKARLGVEFDTHCSGDYPMYLLATKVITVHRGSVEGIDPNGLAAQPQQNGWDDKLRTALQVLGITPTQGQAKWLLCSYWG</sequence>
<evidence type="ECO:0000313" key="2">
    <source>
        <dbReference type="Proteomes" id="UP001235744"/>
    </source>
</evidence>
<proteinExistence type="predicted"/>
<dbReference type="EMBL" id="CP120988">
    <property type="protein sequence ID" value="WLQ60444.1"/>
    <property type="molecule type" value="Genomic_DNA"/>
</dbReference>